<evidence type="ECO:0000256" key="3">
    <source>
        <dbReference type="ARBA" id="ARBA00006958"/>
    </source>
</evidence>
<dbReference type="GO" id="GO:0046872">
    <property type="term" value="F:metal ion binding"/>
    <property type="evidence" value="ECO:0007669"/>
    <property type="project" value="UniProtKB-KW"/>
</dbReference>
<evidence type="ECO:0008006" key="13">
    <source>
        <dbReference type="Google" id="ProtNLM"/>
    </source>
</evidence>
<dbReference type="GO" id="GO:0005634">
    <property type="term" value="C:nucleus"/>
    <property type="evidence" value="ECO:0007669"/>
    <property type="project" value="UniProtKB-SubCell"/>
</dbReference>
<dbReference type="PANTHER" id="PTHR22930:SF259">
    <property type="entry name" value="OS08G0106900 PROTEIN"/>
    <property type="match status" value="1"/>
</dbReference>
<dbReference type="Pfam" id="PF12776">
    <property type="entry name" value="Myb_DNA-bind_3"/>
    <property type="match status" value="1"/>
</dbReference>
<evidence type="ECO:0000259" key="9">
    <source>
        <dbReference type="Pfam" id="PF13359"/>
    </source>
</evidence>
<dbReference type="InterPro" id="IPR024752">
    <property type="entry name" value="Myb/SANT-like_dom"/>
</dbReference>
<name>A0ABD0UKN8_DENTH</name>
<evidence type="ECO:0000256" key="1">
    <source>
        <dbReference type="ARBA" id="ARBA00001968"/>
    </source>
</evidence>
<dbReference type="Proteomes" id="UP001552299">
    <property type="component" value="Unassembled WGS sequence"/>
</dbReference>
<feature type="domain" description="DUF8040" evidence="10">
    <location>
        <begin position="179"/>
        <end position="273"/>
    </location>
</feature>
<evidence type="ECO:0000259" key="8">
    <source>
        <dbReference type="Pfam" id="PF12776"/>
    </source>
</evidence>
<keyword evidence="4" id="KW-0540">Nuclease</keyword>
<dbReference type="EMBL" id="JANQDX010000015">
    <property type="protein sequence ID" value="KAL0910947.1"/>
    <property type="molecule type" value="Genomic_DNA"/>
</dbReference>
<gene>
    <name evidence="11" type="ORF">M5K25_019044</name>
</gene>
<evidence type="ECO:0000256" key="2">
    <source>
        <dbReference type="ARBA" id="ARBA00004123"/>
    </source>
</evidence>
<sequence length="407" mass="46815">MRKEHWASLVAVLNRRLGSNYTDSSVMIRFKNMKADFRTLYQLTNRSGWGWDEELHIPLATDELWDEIQQVNPKVTRFRRHPFHQYDIFMKICAENIAVGSDARCSKMSEPMVYLNTDEAPNFEDDFLAANVLPNVLCNMVDLQIQVNNVIAEITPSLIQDSSSSDDEEVIRQPIFDRTYTGHHYVIDVLTGHPGRAYQCFRLPPDAFISLRDLLVSCGHLRDIKNMLAAKQLGIFLRGVTHAHSYRQLCEFFQHSLETVSKYFNIILRAIVSFADGFINLPQGEPECHPFVRSNTLFHPYFKNASGAIDGTHIPVVVRSNIQNRYRNRKGFTSQNVMAAVSFDRQFVYVASGWEGSAADMYVLRWAIEQGQFGVPNNHYYLVDLGYANTDKFIAPFQGYRYHLADY</sequence>
<dbReference type="Pfam" id="PF13359">
    <property type="entry name" value="DDE_Tnp_4"/>
    <property type="match status" value="1"/>
</dbReference>
<dbReference type="PANTHER" id="PTHR22930">
    <property type="match status" value="1"/>
</dbReference>
<feature type="domain" description="Myb/SANT-like" evidence="8">
    <location>
        <begin position="2"/>
        <end position="67"/>
    </location>
</feature>
<protein>
    <recommendedName>
        <fullName evidence="13">DDE Tnp4 domain-containing protein</fullName>
    </recommendedName>
</protein>
<organism evidence="11 12">
    <name type="scientific">Dendrobium thyrsiflorum</name>
    <name type="common">Pinecone-like raceme dendrobium</name>
    <name type="synonym">Orchid</name>
    <dbReference type="NCBI Taxonomy" id="117978"/>
    <lineage>
        <taxon>Eukaryota</taxon>
        <taxon>Viridiplantae</taxon>
        <taxon>Streptophyta</taxon>
        <taxon>Embryophyta</taxon>
        <taxon>Tracheophyta</taxon>
        <taxon>Spermatophyta</taxon>
        <taxon>Magnoliopsida</taxon>
        <taxon>Liliopsida</taxon>
        <taxon>Asparagales</taxon>
        <taxon>Orchidaceae</taxon>
        <taxon>Epidendroideae</taxon>
        <taxon>Malaxideae</taxon>
        <taxon>Dendrobiinae</taxon>
        <taxon>Dendrobium</taxon>
    </lineage>
</organism>
<proteinExistence type="inferred from homology"/>
<reference evidence="11 12" key="1">
    <citation type="journal article" date="2024" name="Plant Biotechnol. J.">
        <title>Dendrobium thyrsiflorum genome and its molecular insights into genes involved in important horticultural traits.</title>
        <authorList>
            <person name="Chen B."/>
            <person name="Wang J.Y."/>
            <person name="Zheng P.J."/>
            <person name="Li K.L."/>
            <person name="Liang Y.M."/>
            <person name="Chen X.F."/>
            <person name="Zhang C."/>
            <person name="Zhao X."/>
            <person name="He X."/>
            <person name="Zhang G.Q."/>
            <person name="Liu Z.J."/>
            <person name="Xu Q."/>
        </authorList>
    </citation>
    <scope>NUCLEOTIDE SEQUENCE [LARGE SCALE GENOMIC DNA]</scope>
    <source>
        <strain evidence="11">GZMU011</strain>
    </source>
</reference>
<evidence type="ECO:0000313" key="11">
    <source>
        <dbReference type="EMBL" id="KAL0910947.1"/>
    </source>
</evidence>
<evidence type="ECO:0000313" key="12">
    <source>
        <dbReference type="Proteomes" id="UP001552299"/>
    </source>
</evidence>
<evidence type="ECO:0000256" key="6">
    <source>
        <dbReference type="ARBA" id="ARBA00022801"/>
    </source>
</evidence>
<evidence type="ECO:0000256" key="7">
    <source>
        <dbReference type="ARBA" id="ARBA00023242"/>
    </source>
</evidence>
<feature type="domain" description="DDE Tnp4" evidence="9">
    <location>
        <begin position="309"/>
        <end position="398"/>
    </location>
</feature>
<keyword evidence="5" id="KW-0479">Metal-binding</keyword>
<keyword evidence="6" id="KW-0378">Hydrolase</keyword>
<comment type="subcellular location">
    <subcellularLocation>
        <location evidence="2">Nucleus</location>
    </subcellularLocation>
</comment>
<dbReference type="GO" id="GO:0016787">
    <property type="term" value="F:hydrolase activity"/>
    <property type="evidence" value="ECO:0007669"/>
    <property type="project" value="UniProtKB-KW"/>
</dbReference>
<comment type="cofactor">
    <cofactor evidence="1">
        <name>a divalent metal cation</name>
        <dbReference type="ChEBI" id="CHEBI:60240"/>
    </cofactor>
</comment>
<evidence type="ECO:0000256" key="4">
    <source>
        <dbReference type="ARBA" id="ARBA00022722"/>
    </source>
</evidence>
<comment type="caution">
    <text evidence="11">The sequence shown here is derived from an EMBL/GenBank/DDBJ whole genome shotgun (WGS) entry which is preliminary data.</text>
</comment>
<accession>A0ABD0UKN8</accession>
<dbReference type="AlphaFoldDB" id="A0ABD0UKN8"/>
<evidence type="ECO:0000259" key="10">
    <source>
        <dbReference type="Pfam" id="PF26138"/>
    </source>
</evidence>
<evidence type="ECO:0000256" key="5">
    <source>
        <dbReference type="ARBA" id="ARBA00022723"/>
    </source>
</evidence>
<dbReference type="InterPro" id="IPR027806">
    <property type="entry name" value="HARBI1_dom"/>
</dbReference>
<dbReference type="Pfam" id="PF26138">
    <property type="entry name" value="DUF8040"/>
    <property type="match status" value="1"/>
</dbReference>
<dbReference type="InterPro" id="IPR058353">
    <property type="entry name" value="DUF8040"/>
</dbReference>
<dbReference type="GO" id="GO:0004518">
    <property type="term" value="F:nuclease activity"/>
    <property type="evidence" value="ECO:0007669"/>
    <property type="project" value="UniProtKB-KW"/>
</dbReference>
<keyword evidence="7" id="KW-0539">Nucleus</keyword>
<keyword evidence="12" id="KW-1185">Reference proteome</keyword>
<comment type="similarity">
    <text evidence="3">Belongs to the HARBI1 family.</text>
</comment>
<dbReference type="InterPro" id="IPR045249">
    <property type="entry name" value="HARBI1-like"/>
</dbReference>